<feature type="region of interest" description="Disordered" evidence="1">
    <location>
        <begin position="43"/>
        <end position="108"/>
    </location>
</feature>
<protein>
    <submittedName>
        <fullName evidence="3">Uncharacterized protein</fullName>
    </submittedName>
</protein>
<evidence type="ECO:0000256" key="2">
    <source>
        <dbReference type="SAM" id="SignalP"/>
    </source>
</evidence>
<feature type="signal peptide" evidence="2">
    <location>
        <begin position="1"/>
        <end position="21"/>
    </location>
</feature>
<feature type="compositionally biased region" description="Polar residues" evidence="1">
    <location>
        <begin position="48"/>
        <end position="57"/>
    </location>
</feature>
<dbReference type="RefSeq" id="WP_208894906.1">
    <property type="nucleotide sequence ID" value="NZ_CP009770.1"/>
</dbReference>
<gene>
    <name evidence="3" type="ORF">JM47_02915</name>
</gene>
<dbReference type="AlphaFoldDB" id="A0A0C5RLE3"/>
<feature type="compositionally biased region" description="Basic and acidic residues" evidence="1">
    <location>
        <begin position="58"/>
        <end position="76"/>
    </location>
</feature>
<organism evidence="3 4">
    <name type="scientific">Ureaplasma diversum</name>
    <dbReference type="NCBI Taxonomy" id="42094"/>
    <lineage>
        <taxon>Bacteria</taxon>
        <taxon>Bacillati</taxon>
        <taxon>Mycoplasmatota</taxon>
        <taxon>Mycoplasmoidales</taxon>
        <taxon>Mycoplasmoidaceae</taxon>
        <taxon>Ureaplasma</taxon>
    </lineage>
</organism>
<name>A0A0C5RLE3_9BACT</name>
<evidence type="ECO:0000313" key="3">
    <source>
        <dbReference type="EMBL" id="AJQ45498.1"/>
    </source>
</evidence>
<feature type="compositionally biased region" description="Basic and acidic residues" evidence="1">
    <location>
        <begin position="87"/>
        <end position="107"/>
    </location>
</feature>
<dbReference type="EMBL" id="CP009770">
    <property type="protein sequence ID" value="AJQ45498.1"/>
    <property type="molecule type" value="Genomic_DNA"/>
</dbReference>
<dbReference type="PATRIC" id="fig|42094.4.peg.581"/>
<proteinExistence type="predicted"/>
<evidence type="ECO:0000313" key="4">
    <source>
        <dbReference type="Proteomes" id="UP000032261"/>
    </source>
</evidence>
<dbReference type="Proteomes" id="UP000032261">
    <property type="component" value="Chromosome"/>
</dbReference>
<accession>A0A0C5RLE3</accession>
<keyword evidence="2" id="KW-0732">Signal</keyword>
<feature type="chain" id="PRO_5002190328" evidence="2">
    <location>
        <begin position="22"/>
        <end position="121"/>
    </location>
</feature>
<sequence length="121" mass="13543">MKQKKIIIALSVALGITATLAVGLGAGLGATKNQKDQPITVLKEEQKNVNPQLNNNDKMMDLTKKDNSKTELKKENPQIIELQPNQKNEEKTKSEPKEPENKKEEPCVSHLFNYTLNLMTS</sequence>
<dbReference type="KEGG" id="ude:JM47_02915"/>
<evidence type="ECO:0000256" key="1">
    <source>
        <dbReference type="SAM" id="MobiDB-lite"/>
    </source>
</evidence>
<dbReference type="HOGENOM" id="CLU_2037068_0_0_14"/>
<reference evidence="3 4" key="1">
    <citation type="journal article" date="2015" name="Genome Announc.">
        <title>Genome Sequence of Ureaplasma diversum Strain ATCC 49782.</title>
        <authorList>
            <person name="Marques L.M."/>
            <person name="Guimaraes A.M."/>
            <person name="Martins H.B."/>
            <person name="Rezende I.S."/>
            <person name="Barbosa M.S."/>
            <person name="Campos G.B."/>
            <person name="do Nascimento N.C."/>
            <person name="Dos Santos A.P."/>
            <person name="Amorim A.T."/>
            <person name="Santos V.M."/>
            <person name="Messick J.B."/>
            <person name="Timenetsky J."/>
        </authorList>
    </citation>
    <scope>NUCLEOTIDE SEQUENCE [LARGE SCALE GENOMIC DNA]</scope>
    <source>
        <strain evidence="3 4">ATCC 49782</strain>
    </source>
</reference>